<accession>A0A8A1L5E5</accession>
<reference evidence="1" key="1">
    <citation type="submission" date="2021-01" db="EMBL/GenBank/DDBJ databases">
        <title>Chromosome-level genome assembly of a human fungal pathogen reveals clustering of transcriptionally co-regulated genes.</title>
        <authorList>
            <person name="Voorhies M."/>
            <person name="Cohen S."/>
            <person name="Shea T.P."/>
            <person name="Petrus S."/>
            <person name="Munoz J.F."/>
            <person name="Poplawski S."/>
            <person name="Goldman W.E."/>
            <person name="Michael T."/>
            <person name="Cuomo C.A."/>
            <person name="Sil A."/>
            <person name="Beyhan S."/>
        </authorList>
    </citation>
    <scope>NUCLEOTIDE SEQUENCE</scope>
    <source>
        <strain evidence="1">H88</strain>
    </source>
</reference>
<protein>
    <submittedName>
        <fullName evidence="1">Uncharacterized protein</fullName>
    </submittedName>
</protein>
<evidence type="ECO:0000313" key="1">
    <source>
        <dbReference type="EMBL" id="QSS49329.1"/>
    </source>
</evidence>
<proteinExistence type="predicted"/>
<sequence>MGSFFSSFSTPCFIIKNTCGSGNRNDSNVMDNPHFRISLTTCGRRYPGPKGKERDVGNGDMGGWRSLLFELCSVC</sequence>
<dbReference type="VEuPathDB" id="FungiDB:I7I53_09650"/>
<name>A0A8A1L5E5_AJEC8</name>
<gene>
    <name evidence="1" type="ORF">I7I53_09650</name>
</gene>
<evidence type="ECO:0000313" key="2">
    <source>
        <dbReference type="Proteomes" id="UP000663419"/>
    </source>
</evidence>
<dbReference type="EMBL" id="CP069102">
    <property type="protein sequence ID" value="QSS49329.1"/>
    <property type="molecule type" value="Genomic_DNA"/>
</dbReference>
<organism evidence="1 2">
    <name type="scientific">Ajellomyces capsulatus (strain H88)</name>
    <name type="common">Darling's disease fungus</name>
    <name type="synonym">Histoplasma capsulatum</name>
    <dbReference type="NCBI Taxonomy" id="544711"/>
    <lineage>
        <taxon>Eukaryota</taxon>
        <taxon>Fungi</taxon>
        <taxon>Dikarya</taxon>
        <taxon>Ascomycota</taxon>
        <taxon>Pezizomycotina</taxon>
        <taxon>Eurotiomycetes</taxon>
        <taxon>Eurotiomycetidae</taxon>
        <taxon>Onygenales</taxon>
        <taxon>Ajellomycetaceae</taxon>
        <taxon>Histoplasma</taxon>
    </lineage>
</organism>
<dbReference type="Proteomes" id="UP000663419">
    <property type="component" value="Chromosome 1"/>
</dbReference>
<dbReference type="AlphaFoldDB" id="A0A8A1L5E5"/>